<evidence type="ECO:0000313" key="2">
    <source>
        <dbReference type="EMBL" id="TKA65110.1"/>
    </source>
</evidence>
<comment type="caution">
    <text evidence="2">The sequence shown here is derived from an EMBL/GenBank/DDBJ whole genome shotgun (WGS) entry which is preliminary data.</text>
</comment>
<name>A0A4U0WP71_9PEZI</name>
<dbReference type="InterPro" id="IPR057514">
    <property type="entry name" value="NTF2_SigF"/>
</dbReference>
<dbReference type="AlphaFoldDB" id="A0A4U0WP71"/>
<gene>
    <name evidence="2" type="ORF">B0A49_08705</name>
</gene>
<feature type="domain" description="SigF-like NTF2-like" evidence="1">
    <location>
        <begin position="51"/>
        <end position="185"/>
    </location>
</feature>
<feature type="non-terminal residue" evidence="2">
    <location>
        <position position="1"/>
    </location>
</feature>
<sequence>EYEFLLDQSAALLRRKDLLALLAVPTRFDAISFNDPAAEKWNHAGDSNQIKEVGNVIHLLTQSSPSIQRETIEKYFTYDASFTHPFCRTGSYSAFGGSRVLIRVIYRWYKIMSPRIDMKIHSIAFDQRNLLLYVTLSQVFRIWVFPFYRADVTLTTVLQLTYDKSSQRYFIASQNDLYQVDQFISEMKETSRAQGTQCLLLANLNVPFCYDKFTTDYILPDGSYGQIASGAFTSADGSTANLLTGDYTSNSTSGNVYSASPADKPNTSTLSIPPQWTSSGVGSAIPITDLAQVFTYTTTVSATTIQATTYPATTIEASTIPASTMGASTIPASTVAASIVSGSTVQPATTISAQTFQASTRQASTVPASSKAASTVEPTTVTAHTTVITSTAVGSTPSGTAAAAAASHTGAANAADVKSAAGMALVGVAAFAIFAL</sequence>
<dbReference type="PANTHER" id="PTHR35393">
    <property type="entry name" value="CHROMOSOME 1, WHOLE GENOME SHOTGUN SEQUENCE"/>
    <property type="match status" value="1"/>
</dbReference>
<dbReference type="PANTHER" id="PTHR35393:SF1">
    <property type="entry name" value="SNOAL-LIKE DOMAIN-CONTAINING PROTEIN"/>
    <property type="match status" value="1"/>
</dbReference>
<keyword evidence="3" id="KW-1185">Reference proteome</keyword>
<dbReference type="EMBL" id="NAJN01001178">
    <property type="protein sequence ID" value="TKA65110.1"/>
    <property type="molecule type" value="Genomic_DNA"/>
</dbReference>
<organism evidence="2 3">
    <name type="scientific">Cryomyces minteri</name>
    <dbReference type="NCBI Taxonomy" id="331657"/>
    <lineage>
        <taxon>Eukaryota</taxon>
        <taxon>Fungi</taxon>
        <taxon>Dikarya</taxon>
        <taxon>Ascomycota</taxon>
        <taxon>Pezizomycotina</taxon>
        <taxon>Dothideomycetes</taxon>
        <taxon>Dothideomycetes incertae sedis</taxon>
        <taxon>Cryomyces</taxon>
    </lineage>
</organism>
<accession>A0A4U0WP71</accession>
<reference evidence="2 3" key="1">
    <citation type="submission" date="2017-03" db="EMBL/GenBank/DDBJ databases">
        <title>Genomes of endolithic fungi from Antarctica.</title>
        <authorList>
            <person name="Coleine C."/>
            <person name="Masonjones S."/>
            <person name="Stajich J.E."/>
        </authorList>
    </citation>
    <scope>NUCLEOTIDE SEQUENCE [LARGE SCALE GENOMIC DNA]</scope>
    <source>
        <strain evidence="2 3">CCFEE 5187</strain>
    </source>
</reference>
<protein>
    <recommendedName>
        <fullName evidence="1">SigF-like NTF2-like domain-containing protein</fullName>
    </recommendedName>
</protein>
<proteinExistence type="predicted"/>
<dbReference type="OrthoDB" id="2344312at2759"/>
<evidence type="ECO:0000313" key="3">
    <source>
        <dbReference type="Proteomes" id="UP000308768"/>
    </source>
</evidence>
<evidence type="ECO:0000259" key="1">
    <source>
        <dbReference type="Pfam" id="PF24840"/>
    </source>
</evidence>
<dbReference type="Pfam" id="PF24840">
    <property type="entry name" value="NTF2_SigF"/>
    <property type="match status" value="1"/>
</dbReference>
<dbReference type="Proteomes" id="UP000308768">
    <property type="component" value="Unassembled WGS sequence"/>
</dbReference>